<dbReference type="PANTHER" id="PTHR12483">
    <property type="entry name" value="SOLUTE CARRIER FAMILY 31 COPPER TRANSPORTERS"/>
    <property type="match status" value="1"/>
</dbReference>
<keyword evidence="3 4" id="KW-0472">Membrane</keyword>
<evidence type="ECO:0000256" key="1">
    <source>
        <dbReference type="ARBA" id="ARBA00022692"/>
    </source>
</evidence>
<keyword evidence="4" id="KW-0406">Ion transport</keyword>
<keyword evidence="2 4" id="KW-1133">Transmembrane helix</keyword>
<evidence type="ECO:0000256" key="2">
    <source>
        <dbReference type="ARBA" id="ARBA00022989"/>
    </source>
</evidence>
<dbReference type="AlphaFoldDB" id="A0AAN9B8A4"/>
<comment type="similarity">
    <text evidence="4">Belongs to the copper transporter (Ctr) (TC 1.A.56) family. SLC31A subfamily.</text>
</comment>
<keyword evidence="1 4" id="KW-0812">Transmembrane</keyword>
<gene>
    <name evidence="5" type="ORF">V1264_024005</name>
</gene>
<feature type="transmembrane region" description="Helical" evidence="4">
    <location>
        <begin position="96"/>
        <end position="115"/>
    </location>
</feature>
<comment type="subcellular location">
    <subcellularLocation>
        <location evidence="4">Membrane</location>
        <topology evidence="4">Multi-pass membrane protein</topology>
    </subcellularLocation>
</comment>
<keyword evidence="4" id="KW-0187">Copper transport</keyword>
<keyword evidence="4" id="KW-0186">Copper</keyword>
<evidence type="ECO:0000313" key="6">
    <source>
        <dbReference type="Proteomes" id="UP001374579"/>
    </source>
</evidence>
<evidence type="ECO:0000313" key="5">
    <source>
        <dbReference type="EMBL" id="KAK7101175.1"/>
    </source>
</evidence>
<sequence length="177" mass="19599">MSQPHRTAFHLDYGDTVLFPSWVLYSKKEAFLSSLALVVMGVLYQGLKYIRLREGRRCPNMQCKRYILNKGHIIQTVLYIIQFIGGYFLMLAVMTYNVWLVVGGVVGLGLGYFFFGWIEEESFVTPTVQPTSRCGLAVDLDCGFQGKMQELQPLSTADGGGVAGDGSIACQCDESAT</sequence>
<organism evidence="5 6">
    <name type="scientific">Littorina saxatilis</name>
    <dbReference type="NCBI Taxonomy" id="31220"/>
    <lineage>
        <taxon>Eukaryota</taxon>
        <taxon>Metazoa</taxon>
        <taxon>Spiralia</taxon>
        <taxon>Lophotrochozoa</taxon>
        <taxon>Mollusca</taxon>
        <taxon>Gastropoda</taxon>
        <taxon>Caenogastropoda</taxon>
        <taxon>Littorinimorpha</taxon>
        <taxon>Littorinoidea</taxon>
        <taxon>Littorinidae</taxon>
        <taxon>Littorina</taxon>
    </lineage>
</organism>
<dbReference type="GO" id="GO:0016020">
    <property type="term" value="C:membrane"/>
    <property type="evidence" value="ECO:0007669"/>
    <property type="project" value="UniProtKB-SubCell"/>
</dbReference>
<comment type="caution">
    <text evidence="5">The sequence shown here is derived from an EMBL/GenBank/DDBJ whole genome shotgun (WGS) entry which is preliminary data.</text>
</comment>
<reference evidence="5 6" key="1">
    <citation type="submission" date="2024-02" db="EMBL/GenBank/DDBJ databases">
        <title>Chromosome-scale genome assembly of the rough periwinkle Littorina saxatilis.</title>
        <authorList>
            <person name="De Jode A."/>
            <person name="Faria R."/>
            <person name="Formenti G."/>
            <person name="Sims Y."/>
            <person name="Smith T.P."/>
            <person name="Tracey A."/>
            <person name="Wood J.M.D."/>
            <person name="Zagrodzka Z.B."/>
            <person name="Johannesson K."/>
            <person name="Butlin R.K."/>
            <person name="Leder E.H."/>
        </authorList>
    </citation>
    <scope>NUCLEOTIDE SEQUENCE [LARGE SCALE GENOMIC DNA]</scope>
    <source>
        <strain evidence="5">Snail1</strain>
        <tissue evidence="5">Muscle</tissue>
    </source>
</reference>
<accession>A0AAN9B8A4</accession>
<dbReference type="EMBL" id="JBAMIC010000011">
    <property type="protein sequence ID" value="KAK7101175.1"/>
    <property type="molecule type" value="Genomic_DNA"/>
</dbReference>
<evidence type="ECO:0000256" key="3">
    <source>
        <dbReference type="ARBA" id="ARBA00023136"/>
    </source>
</evidence>
<dbReference type="GO" id="GO:0005375">
    <property type="term" value="F:copper ion transmembrane transporter activity"/>
    <property type="evidence" value="ECO:0007669"/>
    <property type="project" value="UniProtKB-UniRule"/>
</dbReference>
<dbReference type="Pfam" id="PF04145">
    <property type="entry name" value="Ctr"/>
    <property type="match status" value="2"/>
</dbReference>
<protein>
    <recommendedName>
        <fullName evidence="4">Copper transport protein</fullName>
    </recommendedName>
</protein>
<keyword evidence="6" id="KW-1185">Reference proteome</keyword>
<keyword evidence="4" id="KW-0813">Transport</keyword>
<dbReference type="Proteomes" id="UP001374579">
    <property type="component" value="Unassembled WGS sequence"/>
</dbReference>
<dbReference type="PANTHER" id="PTHR12483:SF115">
    <property type="entry name" value="COPPER TRANSPORT PROTEIN"/>
    <property type="match status" value="1"/>
</dbReference>
<name>A0AAN9B8A4_9CAEN</name>
<feature type="transmembrane region" description="Helical" evidence="4">
    <location>
        <begin position="71"/>
        <end position="90"/>
    </location>
</feature>
<proteinExistence type="inferred from homology"/>
<evidence type="ECO:0000256" key="4">
    <source>
        <dbReference type="RuleBase" id="RU367022"/>
    </source>
</evidence>
<feature type="transmembrane region" description="Helical" evidence="4">
    <location>
        <begin position="30"/>
        <end position="50"/>
    </location>
</feature>
<dbReference type="InterPro" id="IPR007274">
    <property type="entry name" value="Cop_transporter"/>
</dbReference>